<dbReference type="InterPro" id="IPR012902">
    <property type="entry name" value="N_methyl_site"/>
</dbReference>
<dbReference type="NCBIfam" id="TIGR02532">
    <property type="entry name" value="IV_pilin_GFxxxE"/>
    <property type="match status" value="1"/>
</dbReference>
<evidence type="ECO:0000313" key="2">
    <source>
        <dbReference type="EMBL" id="MBC3290936.1"/>
    </source>
</evidence>
<evidence type="ECO:0000256" key="1">
    <source>
        <dbReference type="SAM" id="Phobius"/>
    </source>
</evidence>
<dbReference type="Gene3D" id="3.30.700.10">
    <property type="entry name" value="Glycoprotein, Type 4 Pilin"/>
    <property type="match status" value="1"/>
</dbReference>
<sequence>MKTERGFTLIETMVAISIVVILSATGLFGWQSWQQEQRLWQTAHQVRDFLVQLRDDANGHNRDHTILLRKDGHSECLLTTKITDCNTHSVFVLKPLWPEVTIAEVTPSLAFYGLRDTAWPGHIRVRSDAGEWLLIVSNGGRIRMCNSTGKGICQ</sequence>
<feature type="transmembrane region" description="Helical" evidence="1">
    <location>
        <begin position="6"/>
        <end position="30"/>
    </location>
</feature>
<keyword evidence="1" id="KW-0472">Membrane</keyword>
<keyword evidence="1" id="KW-1133">Transmembrane helix</keyword>
<accession>A0A8H9YNK3</accession>
<reference evidence="2" key="1">
    <citation type="journal article" date="2020" name="Microorganisms">
        <title>Reliable Identification of Environmental Pseudomonas Isolates Using the rpoD Gene.</title>
        <authorList>
            <consortium name="The Broad Institute Genome Sequencing Platform"/>
            <person name="Girard L."/>
            <person name="Lood C."/>
            <person name="Rokni-Zadeh H."/>
            <person name="van Noort V."/>
            <person name="Lavigne R."/>
            <person name="De Mot R."/>
        </authorList>
    </citation>
    <scope>NUCLEOTIDE SEQUENCE [LARGE SCALE GENOMIC DNA]</scope>
    <source>
        <strain evidence="2">SWRI145</strain>
    </source>
</reference>
<dbReference type="PROSITE" id="PS00409">
    <property type="entry name" value="PROKAR_NTER_METHYL"/>
    <property type="match status" value="1"/>
</dbReference>
<keyword evidence="1" id="KW-0812">Transmembrane</keyword>
<name>A0A8H9YNK3_9PSED</name>
<dbReference type="Pfam" id="PF07963">
    <property type="entry name" value="N_methyl"/>
    <property type="match status" value="1"/>
</dbReference>
<dbReference type="InterPro" id="IPR045584">
    <property type="entry name" value="Pilin-like"/>
</dbReference>
<dbReference type="SUPFAM" id="SSF54523">
    <property type="entry name" value="Pili subunits"/>
    <property type="match status" value="1"/>
</dbReference>
<dbReference type="NCBIfam" id="NF007800">
    <property type="entry name" value="PRK10506.1"/>
    <property type="match status" value="1"/>
</dbReference>
<gene>
    <name evidence="2" type="ORF">HU722_05320</name>
</gene>
<protein>
    <submittedName>
        <fullName evidence="2">Prepilin peptidase-dependent protein</fullName>
    </submittedName>
</protein>
<dbReference type="AlphaFoldDB" id="A0A8H9YNK3"/>
<dbReference type="EMBL" id="JABWQF010000002">
    <property type="protein sequence ID" value="MBC3290936.1"/>
    <property type="molecule type" value="Genomic_DNA"/>
</dbReference>
<proteinExistence type="predicted"/>
<comment type="caution">
    <text evidence="2">The sequence shown here is derived from an EMBL/GenBank/DDBJ whole genome shotgun (WGS) entry which is preliminary data.</text>
</comment>
<organism evidence="2">
    <name type="scientific">Pseudomonas tritici</name>
    <dbReference type="NCBI Taxonomy" id="2745518"/>
    <lineage>
        <taxon>Bacteria</taxon>
        <taxon>Pseudomonadati</taxon>
        <taxon>Pseudomonadota</taxon>
        <taxon>Gammaproteobacteria</taxon>
        <taxon>Pseudomonadales</taxon>
        <taxon>Pseudomonadaceae</taxon>
        <taxon>Pseudomonas</taxon>
    </lineage>
</organism>